<proteinExistence type="predicted"/>
<evidence type="ECO:0008006" key="3">
    <source>
        <dbReference type="Google" id="ProtNLM"/>
    </source>
</evidence>
<protein>
    <recommendedName>
        <fullName evidence="3">Glycoside hydrolase family 5 domain-containing protein</fullName>
    </recommendedName>
</protein>
<comment type="caution">
    <text evidence="1">The sequence shown here is derived from an EMBL/GenBank/DDBJ whole genome shotgun (WGS) entry which is preliminary data.</text>
</comment>
<dbReference type="AlphaFoldDB" id="I9UTY8"/>
<dbReference type="HOGENOM" id="CLU_494929_0_0_10"/>
<dbReference type="Proteomes" id="UP000003566">
    <property type="component" value="Unassembled WGS sequence"/>
</dbReference>
<evidence type="ECO:0000313" key="2">
    <source>
        <dbReference type="Proteomes" id="UP000003566"/>
    </source>
</evidence>
<name>I9UTY8_9BACE</name>
<gene>
    <name evidence="1" type="ORF">HMPREF1074_02502</name>
</gene>
<reference evidence="1 2" key="1">
    <citation type="submission" date="2012-02" db="EMBL/GenBank/DDBJ databases">
        <title>The Genome Sequence of Bacteroides xylanisolvens CL03T12C04.</title>
        <authorList>
            <consortium name="The Broad Institute Genome Sequencing Platform"/>
            <person name="Earl A."/>
            <person name="Ward D."/>
            <person name="Feldgarden M."/>
            <person name="Gevers D."/>
            <person name="Zitomersky N.L."/>
            <person name="Coyne M.J."/>
            <person name="Comstock L.E."/>
            <person name="Young S.K."/>
            <person name="Zeng Q."/>
            <person name="Gargeya S."/>
            <person name="Fitzgerald M."/>
            <person name="Haas B."/>
            <person name="Abouelleil A."/>
            <person name="Alvarado L."/>
            <person name="Arachchi H.M."/>
            <person name="Berlin A."/>
            <person name="Chapman S.B."/>
            <person name="Gearin G."/>
            <person name="Goldberg J."/>
            <person name="Griggs A."/>
            <person name="Gujja S."/>
            <person name="Hansen M."/>
            <person name="Heiman D."/>
            <person name="Howarth C."/>
            <person name="Larimer J."/>
            <person name="Lui A."/>
            <person name="MacDonald P.J.P."/>
            <person name="McCowen C."/>
            <person name="Montmayeur A."/>
            <person name="Murphy C."/>
            <person name="Neiman D."/>
            <person name="Pearson M."/>
            <person name="Priest M."/>
            <person name="Roberts A."/>
            <person name="Saif S."/>
            <person name="Shea T."/>
            <person name="Sisk P."/>
            <person name="Stolte C."/>
            <person name="Sykes S."/>
            <person name="Wortman J."/>
            <person name="Nusbaum C."/>
            <person name="Birren B."/>
        </authorList>
    </citation>
    <scope>NUCLEOTIDE SEQUENCE [LARGE SCALE GENOMIC DNA]</scope>
    <source>
        <strain evidence="1 2">CL03T12C04</strain>
    </source>
</reference>
<dbReference type="PATRIC" id="fig|997892.3.peg.2572"/>
<organism evidence="1 2">
    <name type="scientific">Bacteroides xylanisolvens CL03T12C04</name>
    <dbReference type="NCBI Taxonomy" id="997892"/>
    <lineage>
        <taxon>Bacteria</taxon>
        <taxon>Pseudomonadati</taxon>
        <taxon>Bacteroidota</taxon>
        <taxon>Bacteroidia</taxon>
        <taxon>Bacteroidales</taxon>
        <taxon>Bacteroidaceae</taxon>
        <taxon>Bacteroides</taxon>
    </lineage>
</organism>
<accession>I9UTY8</accession>
<dbReference type="EMBL" id="AGXE01000014">
    <property type="protein sequence ID" value="EIY86093.1"/>
    <property type="molecule type" value="Genomic_DNA"/>
</dbReference>
<sequence>MYYEKNMYMKVKTFWMFVLLFLCSIGTKAQELGANYNENIDYPITEIEMLKKSKVTWVRGFVNIPNLFLQNENGKIVGVKENAIRTHIPTLKFIQAKKALGDRVKFMLSLKIPFELYTDTVPKVGTQEMEYIFRATEVLLQTYQMAQHIDILVMGNEPEWENALDTDLCHADGEDYRAFLNEFANRLTTWKQVNGWTFDIYAGALNRVSELPKSETVPAVVSVVNNNPNVAGLDLHVHALKINQAEDDFRIIRDKYGVTKKLICTEFSMVRALNPHVADALGEWGTKHGYTAGMKIYEYLNLIAEKANAGTPVSATEFKSLFESYSWYPKNWYKTFYEVFKKYDTYAITGRFSVVPGGARAVYDAKTEMWELGGIYFSRYLGLDADGFYNPNPLLYPDFIAARDGLAVSSLVGGQRELFIRWGNGADKTGILSVTDENGTEVVRRSLDSENDYTLVENLVPGTAYHVALLKSDDAVLWKDDVKTKSVTGKFPLLKYQQVDEYMLVQLLNLPADVSSYKVKLDGQEINIVNKNLNGQILTAEVTYKDGSVEILSTTVRK</sequence>
<evidence type="ECO:0000313" key="1">
    <source>
        <dbReference type="EMBL" id="EIY86093.1"/>
    </source>
</evidence>